<dbReference type="EMBL" id="CAWUPB010000994">
    <property type="protein sequence ID" value="CAK7335953.1"/>
    <property type="molecule type" value="Genomic_DNA"/>
</dbReference>
<sequence>MANKEHRFLLSTTRDGDGDVEYFKKNDMDFATRRHDMGGNAKAVSKANVIHVPPQGSRRRGRFRAHRSPLPWQEGIFNASAHEVPSGPNPISNRACPCLIGLKERHNDSKKYVGLGLLFRTRLNTIMKGKGKAQNTIVLRVKSCGPGIQSCSEGSLSFLVSVSQNSPAPILFTTLAATPSLSC</sequence>
<dbReference type="AlphaFoldDB" id="A0AAV1RKR9"/>
<dbReference type="GO" id="GO:0010089">
    <property type="term" value="P:xylem development"/>
    <property type="evidence" value="ECO:0007669"/>
    <property type="project" value="InterPro"/>
</dbReference>
<accession>A0AAV1RKR9</accession>
<dbReference type="PANTHER" id="PTHR35301:SF3">
    <property type="entry name" value="CLE03 PROTEIN"/>
    <property type="match status" value="1"/>
</dbReference>
<organism evidence="1 2">
    <name type="scientific">Dovyalis caffra</name>
    <dbReference type="NCBI Taxonomy" id="77055"/>
    <lineage>
        <taxon>Eukaryota</taxon>
        <taxon>Viridiplantae</taxon>
        <taxon>Streptophyta</taxon>
        <taxon>Embryophyta</taxon>
        <taxon>Tracheophyta</taxon>
        <taxon>Spermatophyta</taxon>
        <taxon>Magnoliopsida</taxon>
        <taxon>eudicotyledons</taxon>
        <taxon>Gunneridae</taxon>
        <taxon>Pentapetalae</taxon>
        <taxon>rosids</taxon>
        <taxon>fabids</taxon>
        <taxon>Malpighiales</taxon>
        <taxon>Salicaceae</taxon>
        <taxon>Flacourtieae</taxon>
        <taxon>Dovyalis</taxon>
    </lineage>
</organism>
<dbReference type="GO" id="GO:0048046">
    <property type="term" value="C:apoplast"/>
    <property type="evidence" value="ECO:0007669"/>
    <property type="project" value="TreeGrafter"/>
</dbReference>
<proteinExistence type="predicted"/>
<dbReference type="InterPro" id="IPR037495">
    <property type="entry name" value="CLE41/42/44"/>
</dbReference>
<gene>
    <name evidence="1" type="ORF">DCAF_LOCUS10957</name>
</gene>
<dbReference type="PANTHER" id="PTHR35301">
    <property type="entry name" value="CLAVATA3/ESR (CLE)-RELATED PROTEIN 41-RELATED"/>
    <property type="match status" value="1"/>
</dbReference>
<keyword evidence="2" id="KW-1185">Reference proteome</keyword>
<dbReference type="Proteomes" id="UP001314170">
    <property type="component" value="Unassembled WGS sequence"/>
</dbReference>
<reference evidence="1 2" key="1">
    <citation type="submission" date="2024-01" db="EMBL/GenBank/DDBJ databases">
        <authorList>
            <person name="Waweru B."/>
        </authorList>
    </citation>
    <scope>NUCLEOTIDE SEQUENCE [LARGE SCALE GENOMIC DNA]</scope>
</reference>
<name>A0AAV1RKR9_9ROSI</name>
<evidence type="ECO:0000313" key="2">
    <source>
        <dbReference type="Proteomes" id="UP001314170"/>
    </source>
</evidence>
<dbReference type="GO" id="GO:0033612">
    <property type="term" value="F:receptor serine/threonine kinase binding"/>
    <property type="evidence" value="ECO:0007669"/>
    <property type="project" value="InterPro"/>
</dbReference>
<protein>
    <submittedName>
        <fullName evidence="1">Uncharacterized protein</fullName>
    </submittedName>
</protein>
<evidence type="ECO:0000313" key="1">
    <source>
        <dbReference type="EMBL" id="CAK7335953.1"/>
    </source>
</evidence>
<comment type="caution">
    <text evidence="1">The sequence shown here is derived from an EMBL/GenBank/DDBJ whole genome shotgun (WGS) entry which is preliminary data.</text>
</comment>